<name>A0A6A3NR32_9STRA</name>
<dbReference type="Gene3D" id="1.20.1080.10">
    <property type="entry name" value="Glycerol uptake facilitator protein"/>
    <property type="match status" value="1"/>
</dbReference>
<keyword evidence="2 5" id="KW-0812">Transmembrane</keyword>
<dbReference type="InterPro" id="IPR023271">
    <property type="entry name" value="Aquaporin-like"/>
</dbReference>
<dbReference type="EMBL" id="QXFU01000084">
    <property type="protein sequence ID" value="KAE9044978.1"/>
    <property type="molecule type" value="Genomic_DNA"/>
</dbReference>
<evidence type="ECO:0000256" key="3">
    <source>
        <dbReference type="ARBA" id="ARBA00022989"/>
    </source>
</evidence>
<evidence type="ECO:0008006" key="8">
    <source>
        <dbReference type="Google" id="ProtNLM"/>
    </source>
</evidence>
<gene>
    <name evidence="6" type="ORF">PR002_g2485</name>
</gene>
<keyword evidence="4 5" id="KW-0472">Membrane</keyword>
<dbReference type="GO" id="GO:0016020">
    <property type="term" value="C:membrane"/>
    <property type="evidence" value="ECO:0007669"/>
    <property type="project" value="UniProtKB-SubCell"/>
</dbReference>
<organism evidence="6 7">
    <name type="scientific">Phytophthora rubi</name>
    <dbReference type="NCBI Taxonomy" id="129364"/>
    <lineage>
        <taxon>Eukaryota</taxon>
        <taxon>Sar</taxon>
        <taxon>Stramenopiles</taxon>
        <taxon>Oomycota</taxon>
        <taxon>Peronosporomycetes</taxon>
        <taxon>Peronosporales</taxon>
        <taxon>Peronosporaceae</taxon>
        <taxon>Phytophthora</taxon>
    </lineage>
</organism>
<accession>A0A6A3NR32</accession>
<evidence type="ECO:0000313" key="6">
    <source>
        <dbReference type="EMBL" id="KAE9044978.1"/>
    </source>
</evidence>
<sequence length="95" mass="10500">MPPRDSDANDKAENGYVGLQEADVEITSMPVKNYQVKSPLLRECMAEFIGTMVLIMFGDGVVAQVVLSHQRWIQASTLARVQHEEDTFDSAGDSL</sequence>
<protein>
    <recommendedName>
        <fullName evidence="8">Aquaporin</fullName>
    </recommendedName>
</protein>
<evidence type="ECO:0000256" key="5">
    <source>
        <dbReference type="SAM" id="Phobius"/>
    </source>
</evidence>
<comment type="subcellular location">
    <subcellularLocation>
        <location evidence="1">Membrane</location>
        <topology evidence="1">Multi-pass membrane protein</topology>
    </subcellularLocation>
</comment>
<dbReference type="AlphaFoldDB" id="A0A6A3NR32"/>
<dbReference type="OrthoDB" id="3222at2759"/>
<evidence type="ECO:0000313" key="7">
    <source>
        <dbReference type="Proteomes" id="UP000435112"/>
    </source>
</evidence>
<comment type="caution">
    <text evidence="6">The sequence shown here is derived from an EMBL/GenBank/DDBJ whole genome shotgun (WGS) entry which is preliminary data.</text>
</comment>
<feature type="transmembrane region" description="Helical" evidence="5">
    <location>
        <begin position="48"/>
        <end position="67"/>
    </location>
</feature>
<dbReference type="Proteomes" id="UP000435112">
    <property type="component" value="Unassembled WGS sequence"/>
</dbReference>
<keyword evidence="3 5" id="KW-1133">Transmembrane helix</keyword>
<evidence type="ECO:0000256" key="2">
    <source>
        <dbReference type="ARBA" id="ARBA00022692"/>
    </source>
</evidence>
<proteinExistence type="predicted"/>
<dbReference type="SUPFAM" id="SSF81338">
    <property type="entry name" value="Aquaporin-like"/>
    <property type="match status" value="1"/>
</dbReference>
<evidence type="ECO:0000256" key="1">
    <source>
        <dbReference type="ARBA" id="ARBA00004141"/>
    </source>
</evidence>
<evidence type="ECO:0000256" key="4">
    <source>
        <dbReference type="ARBA" id="ARBA00023136"/>
    </source>
</evidence>
<reference evidence="6 7" key="1">
    <citation type="submission" date="2018-09" db="EMBL/GenBank/DDBJ databases">
        <title>Genomic investigation of the strawberry pathogen Phytophthora fragariae indicates pathogenicity is determined by transcriptional variation in three key races.</title>
        <authorList>
            <person name="Adams T.M."/>
            <person name="Armitage A.D."/>
            <person name="Sobczyk M.K."/>
            <person name="Bates H.J."/>
            <person name="Dunwell J.M."/>
            <person name="Nellist C.F."/>
            <person name="Harrison R.J."/>
        </authorList>
    </citation>
    <scope>NUCLEOTIDE SEQUENCE [LARGE SCALE GENOMIC DNA]</scope>
    <source>
        <strain evidence="6 7">SCRP324</strain>
    </source>
</reference>